<dbReference type="GO" id="GO:0004077">
    <property type="term" value="F:biotin--[biotin carboxyl-carrier protein] ligase activity"/>
    <property type="evidence" value="ECO:0007669"/>
    <property type="project" value="UniProtKB-EC"/>
</dbReference>
<keyword evidence="4" id="KW-1185">Reference proteome</keyword>
<dbReference type="PANTHER" id="PTHR12835">
    <property type="entry name" value="BIOTIN PROTEIN LIGASE"/>
    <property type="match status" value="1"/>
</dbReference>
<protein>
    <submittedName>
        <fullName evidence="3">Biotin--[acetyl-CoA-carboxylase] ligase</fullName>
        <ecNumber evidence="3">6.3.4.15</ecNumber>
    </submittedName>
</protein>
<comment type="caution">
    <text evidence="3">The sequence shown here is derived from an EMBL/GenBank/DDBJ whole genome shotgun (WGS) entry which is preliminary data.</text>
</comment>
<reference evidence="3 4" key="1">
    <citation type="submission" date="2019-11" db="EMBL/GenBank/DDBJ databases">
        <title>Acidiferrimicrobium australis gen. nov., sp. nov., an acidophilic and obligately heterotrophic, member of the Actinobacteria that catalyses dissimilatory oxido- reduction of iron isolated from metal-rich acidic water in Chile.</title>
        <authorList>
            <person name="Gonzalez D."/>
            <person name="Huber K."/>
            <person name="Hedrich S."/>
            <person name="Rojas-Villalobos C."/>
            <person name="Quatrini R."/>
            <person name="Dinamarca M.A."/>
            <person name="Schwarz A."/>
            <person name="Canales C."/>
            <person name="Nancucheo I."/>
        </authorList>
    </citation>
    <scope>NUCLEOTIDE SEQUENCE [LARGE SCALE GENOMIC DNA]</scope>
    <source>
        <strain evidence="3 4">USS-CCA1</strain>
    </source>
</reference>
<dbReference type="EC" id="6.3.4.15" evidence="3"/>
<evidence type="ECO:0000313" key="4">
    <source>
        <dbReference type="Proteomes" id="UP000437736"/>
    </source>
</evidence>
<evidence type="ECO:0000259" key="2">
    <source>
        <dbReference type="PROSITE" id="PS51733"/>
    </source>
</evidence>
<dbReference type="InterPro" id="IPR045864">
    <property type="entry name" value="aa-tRNA-synth_II/BPL/LPL"/>
</dbReference>
<dbReference type="PANTHER" id="PTHR12835:SF5">
    <property type="entry name" value="BIOTIN--PROTEIN LIGASE"/>
    <property type="match status" value="1"/>
</dbReference>
<evidence type="ECO:0000313" key="3">
    <source>
        <dbReference type="EMBL" id="MST33957.1"/>
    </source>
</evidence>
<dbReference type="CDD" id="cd16442">
    <property type="entry name" value="BPL"/>
    <property type="match status" value="1"/>
</dbReference>
<keyword evidence="1 3" id="KW-0436">Ligase</keyword>
<dbReference type="NCBIfam" id="TIGR00121">
    <property type="entry name" value="birA_ligase"/>
    <property type="match status" value="1"/>
</dbReference>
<dbReference type="Proteomes" id="UP000437736">
    <property type="component" value="Unassembled WGS sequence"/>
</dbReference>
<dbReference type="InterPro" id="IPR004408">
    <property type="entry name" value="Biotin_CoA_COase_ligase"/>
</dbReference>
<dbReference type="InterPro" id="IPR004143">
    <property type="entry name" value="BPL_LPL_catalytic"/>
</dbReference>
<proteinExistence type="predicted"/>
<sequence length="150" mass="15358">MDLSGRVVRELAATTRFGDLRPMGETDSTNRVVADLARAGAPEGVVVVADHQTAGRGRLGRRWESPPGSGLLVSVLLRPAGLAPQRRHLVTSAVGLAAADACRAVAGFTPALKWPNDLLVGDRKLAGILAEGVGDAVVVGLGLNVSAAPP</sequence>
<name>A0ABW9QXF5_9ACTN</name>
<dbReference type="Pfam" id="PF03099">
    <property type="entry name" value="BPL_LplA_LipB"/>
    <property type="match status" value="1"/>
</dbReference>
<dbReference type="PROSITE" id="PS51733">
    <property type="entry name" value="BPL_LPL_CATALYTIC"/>
    <property type="match status" value="1"/>
</dbReference>
<organism evidence="3 4">
    <name type="scientific">Acidiferrimicrobium australe</name>
    <dbReference type="NCBI Taxonomy" id="2664430"/>
    <lineage>
        <taxon>Bacteria</taxon>
        <taxon>Bacillati</taxon>
        <taxon>Actinomycetota</taxon>
        <taxon>Acidimicrobiia</taxon>
        <taxon>Acidimicrobiales</taxon>
        <taxon>Acidimicrobiaceae</taxon>
        <taxon>Acidiferrimicrobium</taxon>
    </lineage>
</organism>
<dbReference type="EMBL" id="WJHE01000788">
    <property type="protein sequence ID" value="MST33957.1"/>
    <property type="molecule type" value="Genomic_DNA"/>
</dbReference>
<feature type="non-terminal residue" evidence="3">
    <location>
        <position position="150"/>
    </location>
</feature>
<accession>A0ABW9QXF5</accession>
<dbReference type="SUPFAM" id="SSF55681">
    <property type="entry name" value="Class II aaRS and biotin synthetases"/>
    <property type="match status" value="1"/>
</dbReference>
<dbReference type="Gene3D" id="3.30.930.10">
    <property type="entry name" value="Bira Bifunctional Protein, Domain 2"/>
    <property type="match status" value="1"/>
</dbReference>
<gene>
    <name evidence="3" type="ORF">GHK86_14665</name>
</gene>
<evidence type="ECO:0000256" key="1">
    <source>
        <dbReference type="ARBA" id="ARBA00022598"/>
    </source>
</evidence>
<feature type="domain" description="BPL/LPL catalytic" evidence="2">
    <location>
        <begin position="19"/>
        <end position="150"/>
    </location>
</feature>